<feature type="domain" description="SAF" evidence="1">
    <location>
        <begin position="25"/>
        <end position="87"/>
    </location>
</feature>
<evidence type="ECO:0000313" key="4">
    <source>
        <dbReference type="Proteomes" id="UP000053528"/>
    </source>
</evidence>
<dbReference type="EMBL" id="JRNH01000004">
    <property type="protein sequence ID" value="KGF21283.1"/>
    <property type="molecule type" value="Genomic_DNA"/>
</dbReference>
<evidence type="ECO:0000313" key="3">
    <source>
        <dbReference type="EMBL" id="KGF21534.1"/>
    </source>
</evidence>
<organism evidence="3 4">
    <name type="scientific">Pseudoglutamicibacter albus DNF00011</name>
    <dbReference type="NCBI Taxonomy" id="1401063"/>
    <lineage>
        <taxon>Bacteria</taxon>
        <taxon>Bacillati</taxon>
        <taxon>Actinomycetota</taxon>
        <taxon>Actinomycetes</taxon>
        <taxon>Micrococcales</taxon>
        <taxon>Micrococcaceae</taxon>
        <taxon>Pseudoglutamicibacter</taxon>
    </lineage>
</organism>
<comment type="caution">
    <text evidence="3">The sequence shown here is derived from an EMBL/GenBank/DDBJ whole genome shotgun (WGS) entry which is preliminary data.</text>
</comment>
<dbReference type="AlphaFoldDB" id="A0A096AKK6"/>
<sequence length="190" mass="19947">MIGIVLVVASILGVVLLVRSVTRTDTYMVAAHDLAPGTVLTEKDVVPVEVRLAGPGERYVPSDTKLGGVVVSDFVSKGELLPRRTIESEAPADLRSFSLTLEGALPAGVKVGSGVDVYVTPKDAEEDAEPKRVLSGVRVVKVDRADSGFGVTQGHVLEVLIPREDVATMVGHVARENVVSVVSAPLSGKE</sequence>
<proteinExistence type="predicted"/>
<evidence type="ECO:0000259" key="1">
    <source>
        <dbReference type="SMART" id="SM00858"/>
    </source>
</evidence>
<dbReference type="Pfam" id="PF08666">
    <property type="entry name" value="SAF"/>
    <property type="match status" value="1"/>
</dbReference>
<dbReference type="CDD" id="cd11614">
    <property type="entry name" value="SAF_CpaB_FlgA_like"/>
    <property type="match status" value="1"/>
</dbReference>
<protein>
    <recommendedName>
        <fullName evidence="1">SAF domain-containing protein</fullName>
    </recommendedName>
</protein>
<gene>
    <name evidence="2" type="ORF">HMPREF2128_00755</name>
    <name evidence="3" type="ORF">HMPREF2128_02485</name>
</gene>
<name>A0A096AKK6_9MICC</name>
<accession>A0A096AKK6</accession>
<dbReference type="Proteomes" id="UP000053528">
    <property type="component" value="Unassembled WGS sequence"/>
</dbReference>
<reference evidence="3 4" key="1">
    <citation type="submission" date="2014-07" db="EMBL/GenBank/DDBJ databases">
        <authorList>
            <person name="McCorrison J."/>
            <person name="Sanka R."/>
            <person name="Torralba M."/>
            <person name="Gillis M."/>
            <person name="Haft D.H."/>
            <person name="Methe B."/>
            <person name="Sutton G."/>
            <person name="Nelson K.E."/>
        </authorList>
    </citation>
    <scope>NUCLEOTIDE SEQUENCE [LARGE SCALE GENOMIC DNA]</scope>
    <source>
        <strain evidence="3 4">DNF00011</strain>
    </source>
</reference>
<dbReference type="InterPro" id="IPR013974">
    <property type="entry name" value="SAF"/>
</dbReference>
<dbReference type="EMBL" id="JRNH01000004">
    <property type="protein sequence ID" value="KGF21534.1"/>
    <property type="molecule type" value="Genomic_DNA"/>
</dbReference>
<evidence type="ECO:0000313" key="2">
    <source>
        <dbReference type="EMBL" id="KGF21283.1"/>
    </source>
</evidence>
<dbReference type="SMART" id="SM00858">
    <property type="entry name" value="SAF"/>
    <property type="match status" value="1"/>
</dbReference>